<dbReference type="GO" id="GO:1990528">
    <property type="term" value="C:Rvs161p-Rvs167p complex"/>
    <property type="evidence" value="ECO:0007669"/>
    <property type="project" value="TreeGrafter"/>
</dbReference>
<evidence type="ECO:0000256" key="2">
    <source>
        <dbReference type="PROSITE-ProRule" id="PRU00192"/>
    </source>
</evidence>
<evidence type="ECO:0000259" key="6">
    <source>
        <dbReference type="PROSITE" id="PS51021"/>
    </source>
</evidence>
<organism evidence="7 8">
    <name type="scientific">Penicillium capsulatum</name>
    <dbReference type="NCBI Taxonomy" id="69766"/>
    <lineage>
        <taxon>Eukaryota</taxon>
        <taxon>Fungi</taxon>
        <taxon>Dikarya</taxon>
        <taxon>Ascomycota</taxon>
        <taxon>Pezizomycotina</taxon>
        <taxon>Eurotiomycetes</taxon>
        <taxon>Eurotiomycetidae</taxon>
        <taxon>Eurotiales</taxon>
        <taxon>Aspergillaceae</taxon>
        <taxon>Penicillium</taxon>
    </lineage>
</organism>
<keyword evidence="1 2" id="KW-0728">SH3 domain</keyword>
<dbReference type="PRINTS" id="PR00452">
    <property type="entry name" value="SH3DOMAIN"/>
</dbReference>
<dbReference type="PANTHER" id="PTHR47174">
    <property type="entry name" value="BRIDGING INTEGRATOR 3"/>
    <property type="match status" value="1"/>
</dbReference>
<feature type="compositionally biased region" description="Low complexity" evidence="3">
    <location>
        <begin position="297"/>
        <end position="310"/>
    </location>
</feature>
<dbReference type="Gene3D" id="2.30.30.40">
    <property type="entry name" value="SH3 Domains"/>
    <property type="match status" value="1"/>
</dbReference>
<name>A0A9W9IRC7_9EURO</name>
<dbReference type="PROSITE" id="PS51021">
    <property type="entry name" value="BAR"/>
    <property type="match status" value="1"/>
</dbReference>
<dbReference type="SUPFAM" id="SSF103657">
    <property type="entry name" value="BAR/IMD domain-like"/>
    <property type="match status" value="1"/>
</dbReference>
<dbReference type="Gene3D" id="1.20.1270.60">
    <property type="entry name" value="Arfaptin homology (AH) domain/BAR domain"/>
    <property type="match status" value="1"/>
</dbReference>
<feature type="domain" description="BAR" evidence="6">
    <location>
        <begin position="6"/>
        <end position="241"/>
    </location>
</feature>
<comment type="caution">
    <text evidence="7">The sequence shown here is derived from an EMBL/GenBank/DDBJ whole genome shotgun (WGS) entry which is preliminary data.</text>
</comment>
<dbReference type="InterPro" id="IPR036028">
    <property type="entry name" value="SH3-like_dom_sf"/>
</dbReference>
<feature type="region of interest" description="Disordered" evidence="3">
    <location>
        <begin position="276"/>
        <end position="373"/>
    </location>
</feature>
<keyword evidence="4" id="KW-0472">Membrane</keyword>
<reference evidence="7" key="2">
    <citation type="journal article" date="2023" name="IMA Fungus">
        <title>Comparative genomic study of the Penicillium genus elucidates a diverse pangenome and 15 lateral gene transfer events.</title>
        <authorList>
            <person name="Petersen C."/>
            <person name="Sorensen T."/>
            <person name="Nielsen M.R."/>
            <person name="Sondergaard T.E."/>
            <person name="Sorensen J.L."/>
            <person name="Fitzpatrick D.A."/>
            <person name="Frisvad J.C."/>
            <person name="Nielsen K.L."/>
        </authorList>
    </citation>
    <scope>NUCLEOTIDE SEQUENCE</scope>
    <source>
        <strain evidence="7">IBT 21917</strain>
    </source>
</reference>
<dbReference type="GO" id="GO:0016020">
    <property type="term" value="C:membrane"/>
    <property type="evidence" value="ECO:0007669"/>
    <property type="project" value="InterPro"/>
</dbReference>
<dbReference type="OrthoDB" id="10255128at2759"/>
<evidence type="ECO:0000256" key="1">
    <source>
        <dbReference type="ARBA" id="ARBA00022443"/>
    </source>
</evidence>
<keyword evidence="4" id="KW-0812">Transmembrane</keyword>
<dbReference type="InterPro" id="IPR005352">
    <property type="entry name" value="Erg28"/>
</dbReference>
<dbReference type="GO" id="GO:0051666">
    <property type="term" value="P:actin cortical patch localization"/>
    <property type="evidence" value="ECO:0007669"/>
    <property type="project" value="InterPro"/>
</dbReference>
<dbReference type="InterPro" id="IPR046982">
    <property type="entry name" value="BIN3/RVS161-like"/>
</dbReference>
<protein>
    <recommendedName>
        <fullName evidence="9">SH3 domain-containing protein</fullName>
    </recommendedName>
</protein>
<dbReference type="Pfam" id="PF03694">
    <property type="entry name" value="Erg28"/>
    <property type="match status" value="1"/>
</dbReference>
<dbReference type="GO" id="GO:0043332">
    <property type="term" value="C:mating projection tip"/>
    <property type="evidence" value="ECO:0007669"/>
    <property type="project" value="TreeGrafter"/>
</dbReference>
<dbReference type="CDD" id="cd07599">
    <property type="entry name" value="BAR_Rvs167p"/>
    <property type="match status" value="1"/>
</dbReference>
<evidence type="ECO:0000313" key="8">
    <source>
        <dbReference type="Proteomes" id="UP001146351"/>
    </source>
</evidence>
<evidence type="ECO:0000259" key="5">
    <source>
        <dbReference type="PROSITE" id="PS50002"/>
    </source>
</evidence>
<dbReference type="GO" id="GO:0031097">
    <property type="term" value="C:medial cortex"/>
    <property type="evidence" value="ECO:0007669"/>
    <property type="project" value="TreeGrafter"/>
</dbReference>
<dbReference type="Pfam" id="PF14604">
    <property type="entry name" value="SH3_9"/>
    <property type="match status" value="1"/>
</dbReference>
<gene>
    <name evidence="7" type="ORF">N7492_000215</name>
</gene>
<dbReference type="GO" id="GO:0008289">
    <property type="term" value="F:lipid binding"/>
    <property type="evidence" value="ECO:0007669"/>
    <property type="project" value="TreeGrafter"/>
</dbReference>
<reference evidence="7" key="1">
    <citation type="submission" date="2022-11" db="EMBL/GenBank/DDBJ databases">
        <authorList>
            <person name="Petersen C."/>
        </authorList>
    </citation>
    <scope>NUCLEOTIDE SEQUENCE</scope>
    <source>
        <strain evidence="7">IBT 21917</strain>
    </source>
</reference>
<feature type="compositionally biased region" description="Low complexity" evidence="3">
    <location>
        <begin position="339"/>
        <end position="351"/>
    </location>
</feature>
<evidence type="ECO:0008006" key="9">
    <source>
        <dbReference type="Google" id="ProtNLM"/>
    </source>
</evidence>
<sequence>MQSMQRRFGRTTTKRADDSQVAVLLKDFDDADTLLSRIVDSTKAWRDAWVSIATFQSRMIDEFDGMYAPLVGSSETPAVHKPEETDPILLARTNRLRREYDELRDDMIQELGAVETRMTQPAASAKSYLDPMKKVIKKRNEKKVDFEKYQGKVDSLISKPKRSDRENANLDKANADCATAKDVYNAADHDLLQRLPTLISLLFSLAPIILRAQVEIQNRMLAHYYTVLHTYCEDEGFPSPPPPMDQVVNEWELAIQPAQSRIEGLGCLAQGKAIRRENEAQARNKRPPLGDRTASNITTRSVSSIRSTRTAPPPVLATKPCGLEARSPSPASSLMTARGSFSVGSIASSASTPPLASGGDHYMPPPVESPAPTPAVAPVVSPFPQPVAAPTGVRMSPAGPNIDYFQHSQQTKPSPLGATDLASAIKKKRPPPPPSKPKPVFVTAVYDFDGQGSGDLSFREGDRIRVVHKTDSVDDWWEGELHGQLGPFPANYVDKSPTPPPPAHAQVDQNTNHPQTGAVGIAHTITTYIRPGPALTQFSGPAAPPRNALTAHVYGVKNFYTCLIRVYTAFYVTNAQLYDLTVWTFVGVLGLYLSEWLVFRTVRPKEAVYPLVMSVSALTWMLRQRGWYTA</sequence>
<dbReference type="PROSITE" id="PS50002">
    <property type="entry name" value="SH3"/>
    <property type="match status" value="1"/>
</dbReference>
<proteinExistence type="predicted"/>
<dbReference type="EMBL" id="JAPQKO010000001">
    <property type="protein sequence ID" value="KAJ5182599.1"/>
    <property type="molecule type" value="Genomic_DNA"/>
</dbReference>
<dbReference type="GO" id="GO:0097320">
    <property type="term" value="P:plasma membrane tubulation"/>
    <property type="evidence" value="ECO:0007669"/>
    <property type="project" value="TreeGrafter"/>
</dbReference>
<evidence type="ECO:0000256" key="4">
    <source>
        <dbReference type="SAM" id="Phobius"/>
    </source>
</evidence>
<dbReference type="Proteomes" id="UP001146351">
    <property type="component" value="Unassembled WGS sequence"/>
</dbReference>
<dbReference type="PANTHER" id="PTHR47174:SF2">
    <property type="entry name" value="SH3 DOMAIN SIGNALLING PROTEIN (AFU_ORTHOLOGUE AFUA_5G07670)"/>
    <property type="match status" value="1"/>
</dbReference>
<feature type="transmembrane region" description="Helical" evidence="4">
    <location>
        <begin position="580"/>
        <end position="599"/>
    </location>
</feature>
<feature type="region of interest" description="Disordered" evidence="3">
    <location>
        <begin position="390"/>
        <end position="417"/>
    </location>
</feature>
<keyword evidence="4" id="KW-1133">Transmembrane helix</keyword>
<evidence type="ECO:0000313" key="7">
    <source>
        <dbReference type="EMBL" id="KAJ5182599.1"/>
    </source>
</evidence>
<feature type="domain" description="SH3" evidence="5">
    <location>
        <begin position="437"/>
        <end position="498"/>
    </location>
</feature>
<dbReference type="InterPro" id="IPR027267">
    <property type="entry name" value="AH/BAR_dom_sf"/>
</dbReference>
<dbReference type="GO" id="GO:0006897">
    <property type="term" value="P:endocytosis"/>
    <property type="evidence" value="ECO:0007669"/>
    <property type="project" value="InterPro"/>
</dbReference>
<feature type="compositionally biased region" description="Pro residues" evidence="3">
    <location>
        <begin position="363"/>
        <end position="373"/>
    </location>
</feature>
<dbReference type="GO" id="GO:0030479">
    <property type="term" value="C:actin cortical patch"/>
    <property type="evidence" value="ECO:0007669"/>
    <property type="project" value="TreeGrafter"/>
</dbReference>
<accession>A0A9W9IRC7</accession>
<dbReference type="SMART" id="SM00326">
    <property type="entry name" value="SH3"/>
    <property type="match status" value="1"/>
</dbReference>
<dbReference type="InterPro" id="IPR001452">
    <property type="entry name" value="SH3_domain"/>
</dbReference>
<keyword evidence="8" id="KW-1185">Reference proteome</keyword>
<dbReference type="SUPFAM" id="SSF50044">
    <property type="entry name" value="SH3-domain"/>
    <property type="match status" value="1"/>
</dbReference>
<dbReference type="FunFam" id="2.30.30.40:FF:000100">
    <property type="entry name" value="SH3 domain-containing YSC84-like protein 1"/>
    <property type="match status" value="1"/>
</dbReference>
<dbReference type="InterPro" id="IPR004148">
    <property type="entry name" value="BAR_dom"/>
</dbReference>
<evidence type="ECO:0000256" key="3">
    <source>
        <dbReference type="SAM" id="MobiDB-lite"/>
    </source>
</evidence>
<dbReference type="AlphaFoldDB" id="A0A9W9IRC7"/>